<protein>
    <submittedName>
        <fullName evidence="9">Putative cyclin-dependent kinase 10</fullName>
    </submittedName>
</protein>
<feature type="compositionally biased region" description="Basic and acidic residues" evidence="7">
    <location>
        <begin position="1"/>
        <end position="10"/>
    </location>
</feature>
<dbReference type="OrthoDB" id="1732493at2759"/>
<dbReference type="Proteomes" id="UP000283509">
    <property type="component" value="Unassembled WGS sequence"/>
</dbReference>
<evidence type="ECO:0000313" key="10">
    <source>
        <dbReference type="Proteomes" id="UP000283509"/>
    </source>
</evidence>
<dbReference type="GO" id="GO:0005524">
    <property type="term" value="F:ATP binding"/>
    <property type="evidence" value="ECO:0007669"/>
    <property type="project" value="UniProtKB-KW"/>
</dbReference>
<proteinExistence type="inferred from homology"/>
<comment type="caution">
    <text evidence="9">The sequence shown here is derived from an EMBL/GenBank/DDBJ whole genome shotgun (WGS) entry which is preliminary data.</text>
</comment>
<evidence type="ECO:0000256" key="4">
    <source>
        <dbReference type="ARBA" id="ARBA00022741"/>
    </source>
</evidence>
<reference evidence="9 10" key="2">
    <citation type="submission" date="2019-01" db="EMBL/GenBank/DDBJ databases">
        <title>The decoding of complex shrimp genome reveals the adaptation for benthos swimmer, frequently molting mechanism and breeding impact on genome.</title>
        <authorList>
            <person name="Sun Y."/>
            <person name="Gao Y."/>
            <person name="Yu Y."/>
        </authorList>
    </citation>
    <scope>NUCLEOTIDE SEQUENCE [LARGE SCALE GENOMIC DNA]</scope>
    <source>
        <tissue evidence="9">Muscle</tissue>
    </source>
</reference>
<evidence type="ECO:0000256" key="6">
    <source>
        <dbReference type="ARBA" id="ARBA00022840"/>
    </source>
</evidence>
<keyword evidence="3" id="KW-0808">Transferase</keyword>
<dbReference type="SMART" id="SM00220">
    <property type="entry name" value="S_TKc"/>
    <property type="match status" value="1"/>
</dbReference>
<name>A0A423SD52_PENVA</name>
<feature type="domain" description="Protein kinase" evidence="8">
    <location>
        <begin position="282"/>
        <end position="645"/>
    </location>
</feature>
<dbReference type="GO" id="GO:0007346">
    <property type="term" value="P:regulation of mitotic cell cycle"/>
    <property type="evidence" value="ECO:0007669"/>
    <property type="project" value="TreeGrafter"/>
</dbReference>
<evidence type="ECO:0000256" key="2">
    <source>
        <dbReference type="ARBA" id="ARBA00022527"/>
    </source>
</evidence>
<evidence type="ECO:0000256" key="5">
    <source>
        <dbReference type="ARBA" id="ARBA00022777"/>
    </source>
</evidence>
<dbReference type="FunFam" id="1.10.510.10:FF:000624">
    <property type="entry name" value="Mitogen-activated protein kinase"/>
    <property type="match status" value="1"/>
</dbReference>
<dbReference type="PANTHER" id="PTHR24056:SF508">
    <property type="entry name" value="CYCLIN-DEPENDENT KINASE 10"/>
    <property type="match status" value="1"/>
</dbReference>
<dbReference type="SUPFAM" id="SSF56112">
    <property type="entry name" value="Protein kinase-like (PK-like)"/>
    <property type="match status" value="1"/>
</dbReference>
<evidence type="ECO:0000259" key="8">
    <source>
        <dbReference type="PROSITE" id="PS50011"/>
    </source>
</evidence>
<feature type="compositionally biased region" description="Low complexity" evidence="7">
    <location>
        <begin position="423"/>
        <end position="436"/>
    </location>
</feature>
<evidence type="ECO:0000313" key="9">
    <source>
        <dbReference type="EMBL" id="ROT62100.1"/>
    </source>
</evidence>
<dbReference type="Pfam" id="PF00069">
    <property type="entry name" value="Pkinase"/>
    <property type="match status" value="1"/>
</dbReference>
<dbReference type="InterPro" id="IPR000719">
    <property type="entry name" value="Prot_kinase_dom"/>
</dbReference>
<reference evidence="9 10" key="1">
    <citation type="submission" date="2018-04" db="EMBL/GenBank/DDBJ databases">
        <authorList>
            <person name="Zhang X."/>
            <person name="Yuan J."/>
            <person name="Li F."/>
            <person name="Xiang J."/>
        </authorList>
    </citation>
    <scope>NUCLEOTIDE SEQUENCE [LARGE SCALE GENOMIC DNA]</scope>
    <source>
        <tissue evidence="9">Muscle</tissue>
    </source>
</reference>
<dbReference type="PANTHER" id="PTHR24056">
    <property type="entry name" value="CELL DIVISION PROTEIN KINASE"/>
    <property type="match status" value="1"/>
</dbReference>
<gene>
    <name evidence="9" type="ORF">C7M84_020075</name>
</gene>
<evidence type="ECO:0000256" key="7">
    <source>
        <dbReference type="SAM" id="MobiDB-lite"/>
    </source>
</evidence>
<dbReference type="InterPro" id="IPR008271">
    <property type="entry name" value="Ser/Thr_kinase_AS"/>
</dbReference>
<evidence type="ECO:0000256" key="3">
    <source>
        <dbReference type="ARBA" id="ARBA00022679"/>
    </source>
</evidence>
<dbReference type="STRING" id="6689.A0A423SD52"/>
<sequence>MNVKDAEKDSPLPPLSSLSPSLTPSLPPNSFSPPLNSFSFLSSPSLSPFRRPLPLSSHPLSLLPSLSLSSHPSLSLFPSLYLSPPILLLLSSHPSLSLLLSFSFSPPFLLLLSSHPSPSLLLSSHRTSLLSSPPFPSLLPSLSFFLLSFSPSIPLLLSFLSHFPSLSFSLHTSPSLHPSPSSPPIPLLLSSHPSLLSFPSLSFSPPIPLLLSYHPSPSYIYPSLSLLHPLSFCPPSLSFVIPSVSSVSLIHLLLSLSLSFFCPSTHSPRRSSPRPTRKRERFLLREDRSDSEIGRIRTPANPVEPRRRSRDSLASPLSFTLYMAVTSLTPSFSSPLNPVLLLRSGPGTFAWAPSSGHFVGLVWALAFAFPSTLPSPGLLALPPQPSLRLGSFAFPLNPATASPLLTSALPHPAAPKRKKAKPEISSEAPLPSLPPSSSKAMAEAKYQSIKTYQSLRVFKGLAYLHRKEIVHRDVKVSNLLLTNQGTIKIADFGLARELGYPMSPMTPQVVTLWYRAPELLFQVGHVLGNGLGLGAKTQTTGVDMWAAGCILGELLLHKPLLPGKSEIEQINLIINLLGTPNDNIWPDFSQLPAIENFTLKPQPYNNLKTKFPMLSSSGHRLLNFLFMYDPKRRATAEECLESSYFKEHPLQSLLEALEASGRGMGGWAEAVAQSYPECVARLACEAWGFFAGLAA</sequence>
<keyword evidence="6" id="KW-0067">ATP-binding</keyword>
<organism evidence="9 10">
    <name type="scientific">Penaeus vannamei</name>
    <name type="common">Whiteleg shrimp</name>
    <name type="synonym">Litopenaeus vannamei</name>
    <dbReference type="NCBI Taxonomy" id="6689"/>
    <lineage>
        <taxon>Eukaryota</taxon>
        <taxon>Metazoa</taxon>
        <taxon>Ecdysozoa</taxon>
        <taxon>Arthropoda</taxon>
        <taxon>Crustacea</taxon>
        <taxon>Multicrustacea</taxon>
        <taxon>Malacostraca</taxon>
        <taxon>Eumalacostraca</taxon>
        <taxon>Eucarida</taxon>
        <taxon>Decapoda</taxon>
        <taxon>Dendrobranchiata</taxon>
        <taxon>Penaeoidea</taxon>
        <taxon>Penaeidae</taxon>
        <taxon>Penaeus</taxon>
    </lineage>
</organism>
<accession>A0A423SD52</accession>
<dbReference type="EMBL" id="QCYY01003831">
    <property type="protein sequence ID" value="ROT62100.1"/>
    <property type="molecule type" value="Genomic_DNA"/>
</dbReference>
<keyword evidence="2" id="KW-0723">Serine/threonine-protein kinase</keyword>
<dbReference type="PROSITE" id="PS50011">
    <property type="entry name" value="PROTEIN_KINASE_DOM"/>
    <property type="match status" value="1"/>
</dbReference>
<dbReference type="GO" id="GO:0004674">
    <property type="term" value="F:protein serine/threonine kinase activity"/>
    <property type="evidence" value="ECO:0007669"/>
    <property type="project" value="UniProtKB-KW"/>
</dbReference>
<evidence type="ECO:0000256" key="1">
    <source>
        <dbReference type="ARBA" id="ARBA00006485"/>
    </source>
</evidence>
<keyword evidence="5 9" id="KW-0418">Kinase</keyword>
<feature type="compositionally biased region" description="Low complexity" evidence="7">
    <location>
        <begin position="15"/>
        <end position="24"/>
    </location>
</feature>
<dbReference type="InterPro" id="IPR011009">
    <property type="entry name" value="Kinase-like_dom_sf"/>
</dbReference>
<dbReference type="PROSITE" id="PS00108">
    <property type="entry name" value="PROTEIN_KINASE_ST"/>
    <property type="match status" value="1"/>
</dbReference>
<keyword evidence="4" id="KW-0547">Nucleotide-binding</keyword>
<feature type="region of interest" description="Disordered" evidence="7">
    <location>
        <begin position="407"/>
        <end position="436"/>
    </location>
</feature>
<keyword evidence="10" id="KW-1185">Reference proteome</keyword>
<dbReference type="GO" id="GO:0005634">
    <property type="term" value="C:nucleus"/>
    <property type="evidence" value="ECO:0007669"/>
    <property type="project" value="TreeGrafter"/>
</dbReference>
<dbReference type="InterPro" id="IPR050108">
    <property type="entry name" value="CDK"/>
</dbReference>
<feature type="region of interest" description="Disordered" evidence="7">
    <location>
        <begin position="1"/>
        <end position="26"/>
    </location>
</feature>
<dbReference type="AlphaFoldDB" id="A0A423SD52"/>
<comment type="similarity">
    <text evidence="1">Belongs to the protein kinase superfamily. CMGC Ser/Thr protein kinase family. CDC2/CDKX subfamily.</text>
</comment>
<dbReference type="Gene3D" id="1.10.510.10">
    <property type="entry name" value="Transferase(Phosphotransferase) domain 1"/>
    <property type="match status" value="1"/>
</dbReference>